<name>A0A0H3FVQ8_ZYMMA</name>
<dbReference type="SUPFAM" id="SSF48452">
    <property type="entry name" value="TPR-like"/>
    <property type="match status" value="1"/>
</dbReference>
<accession>A0A0H3FVQ8</accession>
<feature type="repeat" description="TPR" evidence="1">
    <location>
        <begin position="67"/>
        <end position="100"/>
    </location>
</feature>
<evidence type="ECO:0000256" key="2">
    <source>
        <dbReference type="SAM" id="MobiDB-lite"/>
    </source>
</evidence>
<evidence type="ECO:0000313" key="4">
    <source>
        <dbReference type="Proteomes" id="UP000001494"/>
    </source>
</evidence>
<feature type="region of interest" description="Disordered" evidence="2">
    <location>
        <begin position="163"/>
        <end position="196"/>
    </location>
</feature>
<reference evidence="3 4" key="1">
    <citation type="journal article" date="2011" name="J. Bacteriol.">
        <title>Genome sequence of the ethanol-producing Zymomonas mobilis subsp. mobilis lectotype strain ATCC 10988.</title>
        <authorList>
            <person name="Pappas K.M."/>
            <person name="Kouvelis V.N."/>
            <person name="Saunders E."/>
            <person name="Brettin T.S."/>
            <person name="Bruce D."/>
            <person name="Detter C."/>
            <person name="Balakireva M."/>
            <person name="Han C.S."/>
            <person name="Savvakis G."/>
            <person name="Kyrpides N.C."/>
            <person name="Typas M.A."/>
        </authorList>
    </citation>
    <scope>NUCLEOTIDE SEQUENCE [LARGE SCALE GENOMIC DNA]</scope>
    <source>
        <strain evidence="4">ATCC 10988 / DSM 424 / CCUG 17860 / LMG 404 / NCIMB 8938 / NRRL B-806 / ZM1</strain>
    </source>
</reference>
<gene>
    <name evidence="3" type="ordered locus">Zmob_0031</name>
</gene>
<evidence type="ECO:0000313" key="3">
    <source>
        <dbReference type="EMBL" id="AEH61888.1"/>
    </source>
</evidence>
<proteinExistence type="predicted"/>
<dbReference type="Proteomes" id="UP000001494">
    <property type="component" value="Chromosome"/>
</dbReference>
<dbReference type="AlphaFoldDB" id="A0A0H3FVQ8"/>
<dbReference type="HOGENOM" id="CLU_118125_0_0_5"/>
<dbReference type="Gene3D" id="1.25.40.10">
    <property type="entry name" value="Tetratricopeptide repeat domain"/>
    <property type="match status" value="1"/>
</dbReference>
<dbReference type="KEGG" id="zmm:Zmob_0031"/>
<dbReference type="InterPro" id="IPR011990">
    <property type="entry name" value="TPR-like_helical_dom_sf"/>
</dbReference>
<dbReference type="EMBL" id="CP002850">
    <property type="protein sequence ID" value="AEH61888.1"/>
    <property type="molecule type" value="Genomic_DNA"/>
</dbReference>
<sequence length="196" mass="20686" precursor="true">MHFSPLALVLSLTLASGTPVLQGRADSDINPYSTHLMLQAEKSQKEGHLVEAEQLLESALAVDPRNKNAFIALGRVAAAQDLTGKAIRFYRSALTIDPTDTTALEAQGEAMVAKGAMNRAQQNLTKIKEICKTECPAYNALAAVIAKGPPATSQVKTADSHIANDNSATVASNTPKNTSSSEATSKTPNTSKNIIK</sequence>
<protein>
    <submittedName>
        <fullName evidence="3">Uncharacterized protein</fullName>
    </submittedName>
</protein>
<dbReference type="InterPro" id="IPR019734">
    <property type="entry name" value="TPR_rpt"/>
</dbReference>
<dbReference type="PROSITE" id="PS50005">
    <property type="entry name" value="TPR"/>
    <property type="match status" value="1"/>
</dbReference>
<dbReference type="OrthoDB" id="8480982at2"/>
<keyword evidence="1" id="KW-0802">TPR repeat</keyword>
<dbReference type="RefSeq" id="WP_014500291.1">
    <property type="nucleotide sequence ID" value="NC_017262.1"/>
</dbReference>
<dbReference type="eggNOG" id="COG0457">
    <property type="taxonomic scope" value="Bacteria"/>
</dbReference>
<organism evidence="3 4">
    <name type="scientific">Zymomonas mobilis subsp. mobilis (strain ATCC 10988 / DSM 424 / LMG 404 / NCIMB 8938 / NRRL B-806 / ZM1)</name>
    <dbReference type="NCBI Taxonomy" id="555217"/>
    <lineage>
        <taxon>Bacteria</taxon>
        <taxon>Pseudomonadati</taxon>
        <taxon>Pseudomonadota</taxon>
        <taxon>Alphaproteobacteria</taxon>
        <taxon>Sphingomonadales</taxon>
        <taxon>Zymomonadaceae</taxon>
        <taxon>Zymomonas</taxon>
    </lineage>
</organism>
<evidence type="ECO:0000256" key="1">
    <source>
        <dbReference type="PROSITE-ProRule" id="PRU00339"/>
    </source>
</evidence>